<keyword evidence="3" id="KW-1185">Reference proteome</keyword>
<feature type="region of interest" description="Disordered" evidence="1">
    <location>
        <begin position="70"/>
        <end position="110"/>
    </location>
</feature>
<proteinExistence type="predicted"/>
<evidence type="ECO:0000313" key="3">
    <source>
        <dbReference type="Proteomes" id="UP001500443"/>
    </source>
</evidence>
<feature type="compositionally biased region" description="Basic residues" evidence="1">
    <location>
        <begin position="74"/>
        <end position="88"/>
    </location>
</feature>
<evidence type="ECO:0000313" key="2">
    <source>
        <dbReference type="EMBL" id="GAA2106838.1"/>
    </source>
</evidence>
<organism evidence="2 3">
    <name type="scientific">Streptomyces synnematoformans</name>
    <dbReference type="NCBI Taxonomy" id="415721"/>
    <lineage>
        <taxon>Bacteria</taxon>
        <taxon>Bacillati</taxon>
        <taxon>Actinomycetota</taxon>
        <taxon>Actinomycetes</taxon>
        <taxon>Kitasatosporales</taxon>
        <taxon>Streptomycetaceae</taxon>
        <taxon>Streptomyces</taxon>
    </lineage>
</organism>
<dbReference type="EMBL" id="BAAAPF010000002">
    <property type="protein sequence ID" value="GAA2106838.1"/>
    <property type="molecule type" value="Genomic_DNA"/>
</dbReference>
<comment type="caution">
    <text evidence="2">The sequence shown here is derived from an EMBL/GenBank/DDBJ whole genome shotgun (WGS) entry which is preliminary data.</text>
</comment>
<sequence>MPLPLRPRATFGLALVSALLLGGWASEYAKVKMLGDDLVNKELVVEAKSGFVVAGWNSGFSDERGITVSGRSAGQRRPRLRTAARVSRRAAGQEGEGVAPSASKARFVWW</sequence>
<reference evidence="2 3" key="1">
    <citation type="journal article" date="2019" name="Int. J. Syst. Evol. Microbiol.">
        <title>The Global Catalogue of Microorganisms (GCM) 10K type strain sequencing project: providing services to taxonomists for standard genome sequencing and annotation.</title>
        <authorList>
            <consortium name="The Broad Institute Genomics Platform"/>
            <consortium name="The Broad Institute Genome Sequencing Center for Infectious Disease"/>
            <person name="Wu L."/>
            <person name="Ma J."/>
        </authorList>
    </citation>
    <scope>NUCLEOTIDE SEQUENCE [LARGE SCALE GENOMIC DNA]</scope>
    <source>
        <strain evidence="2 3">JCM 15481</strain>
    </source>
</reference>
<gene>
    <name evidence="2" type="ORF">GCM10009802_01440</name>
</gene>
<name>A0ABN2X8N5_9ACTN</name>
<protein>
    <submittedName>
        <fullName evidence="2">Uncharacterized protein</fullName>
    </submittedName>
</protein>
<accession>A0ABN2X8N5</accession>
<evidence type="ECO:0000256" key="1">
    <source>
        <dbReference type="SAM" id="MobiDB-lite"/>
    </source>
</evidence>
<dbReference type="Proteomes" id="UP001500443">
    <property type="component" value="Unassembled WGS sequence"/>
</dbReference>